<keyword evidence="4" id="KW-0677">Repeat</keyword>
<accession>A0ABD0L8N6</accession>
<comment type="caution">
    <text evidence="12">The sequence shown here is derived from an EMBL/GenBank/DDBJ whole genome shotgun (WGS) entry which is preliminary data.</text>
</comment>
<feature type="compositionally biased region" description="Polar residues" evidence="11">
    <location>
        <begin position="770"/>
        <end position="781"/>
    </location>
</feature>
<keyword evidence="3" id="KW-0479">Metal-binding</keyword>
<sequence length="1157" mass="123173">MLKLKQEKKPTTKMQTSVSEKRQEACGPLSGDLEDVVIGESTEGGSEKNSSEVLRTDIKIKEEKVDDGYCEDPPKPSNVTEDGSCLVEVKEELEDGERAAGDEADILLRIQEQCATIQSQAKTRKHAVSDIKSEQLSELDFADTVKKEVVETAQLPVIVETKPVKEEIPDSTPTAAASSIGPQITSVFSSDMASLQETADRMTAAAALTAVGQPTVLQQQQVPQPVSSPMNTTLTPAQTLIQLASSIPAQVHVSRAVAPVITGLFAQTPVQVVSGAGQVQVSTPQSASVNTASTIQNLLEDSNLQAEEAAAFEVLAEWSSMSSAHQQLTGMEGGAPTDDDHTNDSTYSSSSSNPDGGAAGYYRAGFASSGGMRMQRKRFSNKMAEDACGKKRKGSEQPTKSGLQTFLESVTFRLLTNLPSANATHFASSMADVRHLDVMAQVISLDFTRTTEAYLGVHGKTVSLQSVMLAFHDQAVRCPTPGCNGRGHVNNNRSTHRSLSGCPLAAMGKLMSQQQGKKSGVHLVVLPKSDDPSKAVLATCTETDLIKLAAKEMMQGSDRILRPMILTKQLELQDTNPVVSTATPRSNLAKELEKYNRPTADIAPSQPPKQPTLVAASTGPAAVPSVNVPASARMAEKAKPPRSRDNAPERPNILSRRPHFKPRYSYVSASSAAMGMCTATPSPPVTVKSELPAPSSCSISSVNSVAGNMAVKQSPQAAMPVFNQVSAQMSGGRVMSPVDTLPAAMVMQGQGLSPLNIPQPVTKTLTNNSSIMNRASGNNSPVMIPDSSPGVGLYNGSPHSSPPQSPDSRSLLSQSHRGRDLIQCPTPGCDGSGHITGNYTSHRSLSGCPMADRATVQANQVEQKCPTPGCDGSGHVTGNYASHRSLSGCPRAAKMKKLMLRDGDKSDVEEPLRCPIPGCDGSGHITGKYLTHRSASGCPLANKQRLQRQLIVGIENQDPVLARSIKLEGGIGCPTPGCDGSGHINGSFLSHRSLSGCPRATSAMRRARLTPAELLNLQMKAQAGEDLFSEEDLATLDAEIEQLRAANEAMEEEVGGLRMEVTELESSLDSYHTHNQSLDARDSSITEYLQGLQSKLVSCLRTVPFPEAEQPELTEENLIHFVTKIQRLYCNGDASRGSETSSLFSAIKSALAEIEVN</sequence>
<feature type="compositionally biased region" description="Low complexity" evidence="11">
    <location>
        <begin position="620"/>
        <end position="632"/>
    </location>
</feature>
<dbReference type="GO" id="GO:0007399">
    <property type="term" value="P:nervous system development"/>
    <property type="evidence" value="ECO:0007669"/>
    <property type="project" value="UniProtKB-KW"/>
</dbReference>
<name>A0ABD0L8N6_9CAEN</name>
<protein>
    <submittedName>
        <fullName evidence="12">Uncharacterized protein</fullName>
    </submittedName>
</protein>
<evidence type="ECO:0000313" key="12">
    <source>
        <dbReference type="EMBL" id="KAK7495929.1"/>
    </source>
</evidence>
<dbReference type="InterPro" id="IPR002515">
    <property type="entry name" value="Znf_C2H2C"/>
</dbReference>
<evidence type="ECO:0000256" key="8">
    <source>
        <dbReference type="ARBA" id="ARBA00023163"/>
    </source>
</evidence>
<feature type="region of interest" description="Disordered" evidence="11">
    <location>
        <begin position="598"/>
        <end position="660"/>
    </location>
</feature>
<dbReference type="PANTHER" id="PTHR10816:SF15">
    <property type="entry name" value="MYELIN TRANSCRIPTION FACTOR 1-LIKE PROTEIN"/>
    <property type="match status" value="1"/>
</dbReference>
<evidence type="ECO:0000256" key="2">
    <source>
        <dbReference type="ARBA" id="ARBA00010194"/>
    </source>
</evidence>
<keyword evidence="9" id="KW-0539">Nucleus</keyword>
<dbReference type="Gene3D" id="4.10.320.30">
    <property type="match status" value="5"/>
</dbReference>
<feature type="coiled-coil region" evidence="10">
    <location>
        <begin position="1033"/>
        <end position="1067"/>
    </location>
</feature>
<dbReference type="EMBL" id="JACVVK020000071">
    <property type="protein sequence ID" value="KAK7495929.1"/>
    <property type="molecule type" value="Genomic_DNA"/>
</dbReference>
<dbReference type="FunFam" id="4.10.320.30:FF:000001">
    <property type="entry name" value="Myelin transcription factor 1-like, a"/>
    <property type="match status" value="5"/>
</dbReference>
<feature type="compositionally biased region" description="Basic and acidic residues" evidence="11">
    <location>
        <begin position="634"/>
        <end position="648"/>
    </location>
</feature>
<comment type="subcellular location">
    <subcellularLocation>
        <location evidence="1">Nucleus</location>
    </subcellularLocation>
</comment>
<evidence type="ECO:0000256" key="3">
    <source>
        <dbReference type="ARBA" id="ARBA00022723"/>
    </source>
</evidence>
<evidence type="ECO:0000256" key="7">
    <source>
        <dbReference type="ARBA" id="ARBA00023015"/>
    </source>
</evidence>
<gene>
    <name evidence="12" type="ORF">BaRGS_00012919</name>
</gene>
<keyword evidence="5" id="KW-0863">Zinc-finger</keyword>
<feature type="region of interest" description="Disordered" evidence="11">
    <location>
        <begin position="379"/>
        <end position="402"/>
    </location>
</feature>
<dbReference type="SUPFAM" id="SSF103637">
    <property type="entry name" value="CCHHC domain"/>
    <property type="match status" value="5"/>
</dbReference>
<keyword evidence="13" id="KW-1185">Reference proteome</keyword>
<proteinExistence type="inferred from homology"/>
<evidence type="ECO:0000256" key="5">
    <source>
        <dbReference type="ARBA" id="ARBA00022771"/>
    </source>
</evidence>
<keyword evidence="10" id="KW-0175">Coiled coil</keyword>
<dbReference type="InterPro" id="IPR036060">
    <property type="entry name" value="Znf_C2H2C_sf"/>
</dbReference>
<dbReference type="GO" id="GO:0005634">
    <property type="term" value="C:nucleus"/>
    <property type="evidence" value="ECO:0007669"/>
    <property type="project" value="UniProtKB-SubCell"/>
</dbReference>
<dbReference type="PANTHER" id="PTHR10816">
    <property type="entry name" value="MYELIN TRANSCRIPTION FACTOR 1-RELATED"/>
    <property type="match status" value="1"/>
</dbReference>
<evidence type="ECO:0000313" key="13">
    <source>
        <dbReference type="Proteomes" id="UP001519460"/>
    </source>
</evidence>
<keyword evidence="8" id="KW-0804">Transcription</keyword>
<feature type="region of interest" description="Disordered" evidence="11">
    <location>
        <begin position="323"/>
        <end position="359"/>
    </location>
</feature>
<evidence type="ECO:0000256" key="10">
    <source>
        <dbReference type="SAM" id="Coils"/>
    </source>
</evidence>
<organism evidence="12 13">
    <name type="scientific">Batillaria attramentaria</name>
    <dbReference type="NCBI Taxonomy" id="370345"/>
    <lineage>
        <taxon>Eukaryota</taxon>
        <taxon>Metazoa</taxon>
        <taxon>Spiralia</taxon>
        <taxon>Lophotrochozoa</taxon>
        <taxon>Mollusca</taxon>
        <taxon>Gastropoda</taxon>
        <taxon>Caenogastropoda</taxon>
        <taxon>Sorbeoconcha</taxon>
        <taxon>Cerithioidea</taxon>
        <taxon>Batillariidae</taxon>
        <taxon>Batillaria</taxon>
    </lineage>
</organism>
<keyword evidence="6" id="KW-0862">Zinc</keyword>
<evidence type="ECO:0000256" key="9">
    <source>
        <dbReference type="ARBA" id="ARBA00023242"/>
    </source>
</evidence>
<evidence type="ECO:0000256" key="11">
    <source>
        <dbReference type="SAM" id="MobiDB-lite"/>
    </source>
</evidence>
<dbReference type="Pfam" id="PF01530">
    <property type="entry name" value="zf-C2HC"/>
    <property type="match status" value="5"/>
</dbReference>
<reference evidence="12 13" key="1">
    <citation type="journal article" date="2023" name="Sci. Data">
        <title>Genome assembly of the Korean intertidal mud-creeper Batillaria attramentaria.</title>
        <authorList>
            <person name="Patra A.K."/>
            <person name="Ho P.T."/>
            <person name="Jun S."/>
            <person name="Lee S.J."/>
            <person name="Kim Y."/>
            <person name="Won Y.J."/>
        </authorList>
    </citation>
    <scope>NUCLEOTIDE SEQUENCE [LARGE SCALE GENOMIC DNA]</scope>
    <source>
        <strain evidence="12">Wonlab-2016</strain>
    </source>
</reference>
<keyword evidence="7" id="KW-0805">Transcription regulation</keyword>
<feature type="region of interest" description="Disordered" evidence="11">
    <location>
        <begin position="1"/>
        <end position="53"/>
    </location>
</feature>
<feature type="compositionally biased region" description="Basic and acidic residues" evidence="11">
    <location>
        <begin position="1"/>
        <end position="10"/>
    </location>
</feature>
<feature type="compositionally biased region" description="Low complexity" evidence="11">
    <location>
        <begin position="806"/>
        <end position="815"/>
    </location>
</feature>
<evidence type="ECO:0000256" key="1">
    <source>
        <dbReference type="ARBA" id="ARBA00004123"/>
    </source>
</evidence>
<evidence type="ECO:0000256" key="6">
    <source>
        <dbReference type="ARBA" id="ARBA00022833"/>
    </source>
</evidence>
<dbReference type="AlphaFoldDB" id="A0ABD0L8N6"/>
<comment type="similarity">
    <text evidence="2">Belongs to the MYT1 family.</text>
</comment>
<evidence type="ECO:0000256" key="4">
    <source>
        <dbReference type="ARBA" id="ARBA00022737"/>
    </source>
</evidence>
<dbReference type="GO" id="GO:0008270">
    <property type="term" value="F:zinc ion binding"/>
    <property type="evidence" value="ECO:0007669"/>
    <property type="project" value="UniProtKB-KW"/>
</dbReference>
<feature type="region of interest" description="Disordered" evidence="11">
    <location>
        <begin position="770"/>
        <end position="815"/>
    </location>
</feature>
<dbReference type="PROSITE" id="PS51802">
    <property type="entry name" value="ZF_CCHHC"/>
    <property type="match status" value="5"/>
</dbReference>
<dbReference type="Proteomes" id="UP001519460">
    <property type="component" value="Unassembled WGS sequence"/>
</dbReference>